<dbReference type="Pfam" id="PF02838">
    <property type="entry name" value="Glyco_hydro_20b"/>
    <property type="match status" value="1"/>
</dbReference>
<evidence type="ECO:0000313" key="8">
    <source>
        <dbReference type="EMBL" id="PIK52139.1"/>
    </source>
</evidence>
<dbReference type="Gene3D" id="1.25.40.20">
    <property type="entry name" value="Ankyrin repeat-containing domain"/>
    <property type="match status" value="2"/>
</dbReference>
<dbReference type="GO" id="GO:0016798">
    <property type="term" value="F:hydrolase activity, acting on glycosyl bonds"/>
    <property type="evidence" value="ECO:0007669"/>
    <property type="project" value="UniProtKB-KW"/>
</dbReference>
<dbReference type="PANTHER" id="PTHR24171">
    <property type="entry name" value="ANKYRIN REPEAT DOMAIN-CONTAINING PROTEIN 39-RELATED"/>
    <property type="match status" value="1"/>
</dbReference>
<dbReference type="PANTHER" id="PTHR24171:SF11">
    <property type="entry name" value="26S PROTEASOME NON-ATPASE REGULATORY SUBUNIT 10"/>
    <property type="match status" value="1"/>
</dbReference>
<keyword evidence="2" id="KW-0378">Hydrolase</keyword>
<dbReference type="Gene3D" id="3.30.379.10">
    <property type="entry name" value="Chitobiase/beta-hexosaminidase domain 2-like"/>
    <property type="match status" value="1"/>
</dbReference>
<dbReference type="InterPro" id="IPR002110">
    <property type="entry name" value="Ankyrin_rpt"/>
</dbReference>
<dbReference type="GO" id="GO:0070531">
    <property type="term" value="C:BRCA1-A complex"/>
    <property type="evidence" value="ECO:0007669"/>
    <property type="project" value="TreeGrafter"/>
</dbReference>
<name>A0A2G8KVW0_STIJA</name>
<dbReference type="InterPro" id="IPR015882">
    <property type="entry name" value="HEX_bac_N"/>
</dbReference>
<evidence type="ECO:0000256" key="5">
    <source>
        <dbReference type="PROSITE-ProRule" id="PRU00023"/>
    </source>
</evidence>
<dbReference type="SUPFAM" id="SSF51445">
    <property type="entry name" value="(Trans)glycosidases"/>
    <property type="match status" value="1"/>
</dbReference>
<dbReference type="OrthoDB" id="5806726at2759"/>
<dbReference type="InterPro" id="IPR036770">
    <property type="entry name" value="Ankyrin_rpt-contain_sf"/>
</dbReference>
<dbReference type="AlphaFoldDB" id="A0A2G8KVW0"/>
<feature type="region of interest" description="Disordered" evidence="6">
    <location>
        <begin position="196"/>
        <end position="246"/>
    </location>
</feature>
<evidence type="ECO:0000256" key="4">
    <source>
        <dbReference type="ARBA" id="ARBA00023295"/>
    </source>
</evidence>
<dbReference type="EMBL" id="MRZV01000342">
    <property type="protein sequence ID" value="PIK52139.1"/>
    <property type="molecule type" value="Genomic_DNA"/>
</dbReference>
<dbReference type="STRING" id="307972.A0A2G8KVW0"/>
<accession>A0A2G8KVW0</accession>
<evidence type="ECO:0000256" key="6">
    <source>
        <dbReference type="SAM" id="MobiDB-lite"/>
    </source>
</evidence>
<feature type="compositionally biased region" description="Polar residues" evidence="6">
    <location>
        <begin position="196"/>
        <end position="212"/>
    </location>
</feature>
<feature type="repeat" description="ANK" evidence="5">
    <location>
        <begin position="127"/>
        <end position="159"/>
    </location>
</feature>
<dbReference type="GO" id="GO:0085020">
    <property type="term" value="P:protein K6-linked ubiquitination"/>
    <property type="evidence" value="ECO:0007669"/>
    <property type="project" value="TreeGrafter"/>
</dbReference>
<dbReference type="Pfam" id="PF13857">
    <property type="entry name" value="Ank_5"/>
    <property type="match status" value="1"/>
</dbReference>
<protein>
    <recommendedName>
        <fullName evidence="7">Beta-hexosaminidase bacterial type N-terminal domain-containing protein</fullName>
    </recommendedName>
</protein>
<proteinExistence type="predicted"/>
<evidence type="ECO:0000256" key="1">
    <source>
        <dbReference type="ARBA" id="ARBA00022737"/>
    </source>
</evidence>
<sequence>MDALNTVKPSQGTMLHIAAKLGNADVVRALLVSEVDASIRDESGATAFEVADTEQVRLVFYDVLLQLIGQSKVNHVEKLLSCGVDVNYQSSSTGGNSILHWGAIYGNKDMLKVLLDAKCNVNAVNNDGVTALHEAVVRNDAKLVEELLVRGADPNIEATSGKSAGKSPKALAESNPEILALIEKASKLPLGQTKDNSVLTIDDQTPSELSSGDTEDITENSATEVSSPSPVQNHNTAAPELQVPEPEPALVDPRLRLLWPKPQQMTTQNEGTDLKLPQEFTIKVLPSPSGVHLEKQVDIWTIQSAMLQDLGFKPALESGLEGKDALVVCLINQQLFQKKESYRIVVNESQVQMICSDISGLWYASCTFLNLVRLCGKDGLPQLKISDWPSLAHRAVMLDMSSGRIQTIDYLLFQVNTLSLLKFNELHFYIKVAKDSKLETLIPYLPSELLDMEVYCNYRFMNVVPHIDSFADVQLTPDTFRLYRQVLSLFSNNRSVNIGPNLSRKLLSENVTLNTEGETPTEWPMSLEDKLRLMGVKQEDTVMFCSNEMDATSQIQFPLGSIGVHYGTRDWIHRLPRNSDMEQHWGSPETTIKNILNATKCCRTNGDAVGMLMVKWAGRTFLDHCSLAWPGIVTASGCSWNTAIDESHIHNHLAQVINYLIYQDAECTLGDVILEMGKACTLLNRTFCNAGASSEASDSVQPMDGGSFLCQLLYKPDDTDLTHMTSEVAQKVMLRMRKCQSSLKKGSKVPLNATAVLELYLVSDLILWAAKVTRSLVIAGSKPKDGSDVGVKVVNAGIANLTATTKTDCANKLLSLMEEYRNVWLKTCHPSGLLESLSFFGCILDKLVPQQTT</sequence>
<dbReference type="InterPro" id="IPR017853">
    <property type="entry name" value="GH"/>
</dbReference>
<dbReference type="Gene3D" id="3.20.20.80">
    <property type="entry name" value="Glycosidases"/>
    <property type="match status" value="1"/>
</dbReference>
<keyword evidence="9" id="KW-1185">Reference proteome</keyword>
<dbReference type="InterPro" id="IPR029018">
    <property type="entry name" value="Hex-like_dom2"/>
</dbReference>
<evidence type="ECO:0000256" key="3">
    <source>
        <dbReference type="ARBA" id="ARBA00023043"/>
    </source>
</evidence>
<feature type="repeat" description="ANK" evidence="5">
    <location>
        <begin position="94"/>
        <end position="126"/>
    </location>
</feature>
<dbReference type="GO" id="GO:0004842">
    <property type="term" value="F:ubiquitin-protein transferase activity"/>
    <property type="evidence" value="ECO:0007669"/>
    <property type="project" value="TreeGrafter"/>
</dbReference>
<dbReference type="Pfam" id="PF12796">
    <property type="entry name" value="Ank_2"/>
    <property type="match status" value="1"/>
</dbReference>
<dbReference type="SUPFAM" id="SSF55545">
    <property type="entry name" value="beta-N-acetylhexosaminidase-like domain"/>
    <property type="match status" value="1"/>
</dbReference>
<evidence type="ECO:0000256" key="2">
    <source>
        <dbReference type="ARBA" id="ARBA00022801"/>
    </source>
</evidence>
<dbReference type="Proteomes" id="UP000230750">
    <property type="component" value="Unassembled WGS sequence"/>
</dbReference>
<keyword evidence="4" id="KW-0326">Glycosidase</keyword>
<reference evidence="8 9" key="1">
    <citation type="journal article" date="2017" name="PLoS Biol.">
        <title>The sea cucumber genome provides insights into morphological evolution and visceral regeneration.</title>
        <authorList>
            <person name="Zhang X."/>
            <person name="Sun L."/>
            <person name="Yuan J."/>
            <person name="Sun Y."/>
            <person name="Gao Y."/>
            <person name="Zhang L."/>
            <person name="Li S."/>
            <person name="Dai H."/>
            <person name="Hamel J.F."/>
            <person name="Liu C."/>
            <person name="Yu Y."/>
            <person name="Liu S."/>
            <person name="Lin W."/>
            <person name="Guo K."/>
            <person name="Jin S."/>
            <person name="Xu P."/>
            <person name="Storey K.B."/>
            <person name="Huan P."/>
            <person name="Zhang T."/>
            <person name="Zhou Y."/>
            <person name="Zhang J."/>
            <person name="Lin C."/>
            <person name="Li X."/>
            <person name="Xing L."/>
            <person name="Huo D."/>
            <person name="Sun M."/>
            <person name="Wang L."/>
            <person name="Mercier A."/>
            <person name="Li F."/>
            <person name="Yang H."/>
            <person name="Xiang J."/>
        </authorList>
    </citation>
    <scope>NUCLEOTIDE SEQUENCE [LARGE SCALE GENOMIC DNA]</scope>
    <source>
        <strain evidence="8">Shaxun</strain>
        <tissue evidence="8">Muscle</tissue>
    </source>
</reference>
<dbReference type="PROSITE" id="PS50088">
    <property type="entry name" value="ANK_REPEAT"/>
    <property type="match status" value="3"/>
</dbReference>
<keyword evidence="3 5" id="KW-0040">ANK repeat</keyword>
<evidence type="ECO:0000259" key="7">
    <source>
        <dbReference type="Pfam" id="PF02838"/>
    </source>
</evidence>
<dbReference type="SMART" id="SM00248">
    <property type="entry name" value="ANK"/>
    <property type="match status" value="3"/>
</dbReference>
<gene>
    <name evidence="8" type="ORF">BSL78_10986</name>
</gene>
<dbReference type="SUPFAM" id="SSF48403">
    <property type="entry name" value="Ankyrin repeat"/>
    <property type="match status" value="1"/>
</dbReference>
<feature type="repeat" description="ANK" evidence="5">
    <location>
        <begin position="10"/>
        <end position="42"/>
    </location>
</feature>
<organism evidence="8 9">
    <name type="scientific">Stichopus japonicus</name>
    <name type="common">Sea cucumber</name>
    <dbReference type="NCBI Taxonomy" id="307972"/>
    <lineage>
        <taxon>Eukaryota</taxon>
        <taxon>Metazoa</taxon>
        <taxon>Echinodermata</taxon>
        <taxon>Eleutherozoa</taxon>
        <taxon>Echinozoa</taxon>
        <taxon>Holothuroidea</taxon>
        <taxon>Aspidochirotacea</taxon>
        <taxon>Aspidochirotida</taxon>
        <taxon>Stichopodidae</taxon>
        <taxon>Apostichopus</taxon>
    </lineage>
</organism>
<evidence type="ECO:0000313" key="9">
    <source>
        <dbReference type="Proteomes" id="UP000230750"/>
    </source>
</evidence>
<feature type="compositionally biased region" description="Polar residues" evidence="6">
    <location>
        <begin position="219"/>
        <end position="236"/>
    </location>
</feature>
<feature type="domain" description="Beta-hexosaminidase bacterial type N-terminal" evidence="7">
    <location>
        <begin position="258"/>
        <end position="388"/>
    </location>
</feature>
<comment type="caution">
    <text evidence="8">The sequence shown here is derived from an EMBL/GenBank/DDBJ whole genome shotgun (WGS) entry which is preliminary data.</text>
</comment>
<dbReference type="GO" id="GO:0031436">
    <property type="term" value="C:BRCA1-BARD1 complex"/>
    <property type="evidence" value="ECO:0007669"/>
    <property type="project" value="TreeGrafter"/>
</dbReference>
<dbReference type="PROSITE" id="PS50297">
    <property type="entry name" value="ANK_REP_REGION"/>
    <property type="match status" value="3"/>
</dbReference>
<keyword evidence="1" id="KW-0677">Repeat</keyword>